<organism evidence="2 3">
    <name type="scientific">Euphydryas editha</name>
    <name type="common">Edith's checkerspot</name>
    <dbReference type="NCBI Taxonomy" id="104508"/>
    <lineage>
        <taxon>Eukaryota</taxon>
        <taxon>Metazoa</taxon>
        <taxon>Ecdysozoa</taxon>
        <taxon>Arthropoda</taxon>
        <taxon>Hexapoda</taxon>
        <taxon>Insecta</taxon>
        <taxon>Pterygota</taxon>
        <taxon>Neoptera</taxon>
        <taxon>Endopterygota</taxon>
        <taxon>Lepidoptera</taxon>
        <taxon>Glossata</taxon>
        <taxon>Ditrysia</taxon>
        <taxon>Papilionoidea</taxon>
        <taxon>Nymphalidae</taxon>
        <taxon>Nymphalinae</taxon>
        <taxon>Euphydryas</taxon>
    </lineage>
</organism>
<dbReference type="EMBL" id="CAKOGL010000004">
    <property type="protein sequence ID" value="CAH2085552.1"/>
    <property type="molecule type" value="Genomic_DNA"/>
</dbReference>
<evidence type="ECO:0000313" key="3">
    <source>
        <dbReference type="Proteomes" id="UP001153954"/>
    </source>
</evidence>
<accession>A0AAU9TJ66</accession>
<dbReference type="Proteomes" id="UP001153954">
    <property type="component" value="Unassembled WGS sequence"/>
</dbReference>
<proteinExistence type="predicted"/>
<reference evidence="2" key="1">
    <citation type="submission" date="2022-03" db="EMBL/GenBank/DDBJ databases">
        <authorList>
            <person name="Tunstrom K."/>
        </authorList>
    </citation>
    <scope>NUCLEOTIDE SEQUENCE</scope>
</reference>
<evidence type="ECO:0000313" key="2">
    <source>
        <dbReference type="EMBL" id="CAH2085552.1"/>
    </source>
</evidence>
<protein>
    <submittedName>
        <fullName evidence="2">Uncharacterized protein</fullName>
    </submittedName>
</protein>
<comment type="caution">
    <text evidence="2">The sequence shown here is derived from an EMBL/GenBank/DDBJ whole genome shotgun (WGS) entry which is preliminary data.</text>
</comment>
<keyword evidence="3" id="KW-1185">Reference proteome</keyword>
<dbReference type="AlphaFoldDB" id="A0AAU9TJ66"/>
<evidence type="ECO:0000256" key="1">
    <source>
        <dbReference type="SAM" id="MobiDB-lite"/>
    </source>
</evidence>
<gene>
    <name evidence="2" type="ORF">EEDITHA_LOCUS2012</name>
</gene>
<feature type="region of interest" description="Disordered" evidence="1">
    <location>
        <begin position="167"/>
        <end position="192"/>
    </location>
</feature>
<name>A0AAU9TJ66_EUPED</name>
<sequence length="404" mass="45834">MTNKECDDTSRDTEIVDLLALHLINQILDEASVIVNAAKDSGQPWIYISSLKKIKNCKLNETYDEGLTFVISKGDSVFKYNNQENVAVTSTPQKTENVIAKPRNETSFMGQGDEDLEVRGYELRKSTSMFITHLFDMSHVEHMSTTDADVMQDRNTKSEELLADVKNIESKQKHNKNQLNTDEESLKSKSEENSSYSILNDAVCSEIPKDLTFPNKTCLFNETIEKMDDNDLALYENAYLTMNRDYEQYSEEEEEEPVLQDPKAALMHEVDLIASTSNENATSCQDKKGLNATSGLLSSGTGSRKSNIVRRCRNQGAKLLSCLKGWWWRRKLLGKRKEPCVCGSIRGLCPLSPDARRRATSLLDQRNLRTPSPSRSIVWKFNTVNEAIVNSSRWKDFDLKTNLD</sequence>